<protein>
    <recommendedName>
        <fullName evidence="1">ABC-type transport auxiliary lipoprotein component domain-containing protein</fullName>
    </recommendedName>
</protein>
<evidence type="ECO:0000259" key="1">
    <source>
        <dbReference type="Pfam" id="PF03886"/>
    </source>
</evidence>
<accession>A0A5E4ZAL5</accession>
<reference evidence="2 3" key="1">
    <citation type="submission" date="2019-08" db="EMBL/GenBank/DDBJ databases">
        <authorList>
            <person name="Peeters C."/>
        </authorList>
    </citation>
    <scope>NUCLEOTIDE SEQUENCE [LARGE SCALE GENOMIC DNA]</scope>
    <source>
        <strain evidence="2 3">LMG 30175</strain>
    </source>
</reference>
<evidence type="ECO:0000313" key="2">
    <source>
        <dbReference type="EMBL" id="VVE58114.1"/>
    </source>
</evidence>
<organism evidence="2 3">
    <name type="scientific">Pandoraea terrae</name>
    <dbReference type="NCBI Taxonomy" id="1537710"/>
    <lineage>
        <taxon>Bacteria</taxon>
        <taxon>Pseudomonadati</taxon>
        <taxon>Pseudomonadota</taxon>
        <taxon>Betaproteobacteria</taxon>
        <taxon>Burkholderiales</taxon>
        <taxon>Burkholderiaceae</taxon>
        <taxon>Pandoraea</taxon>
    </lineage>
</organism>
<dbReference type="Pfam" id="PF03886">
    <property type="entry name" value="ABC_trans_aux"/>
    <property type="match status" value="1"/>
</dbReference>
<feature type="domain" description="ABC-type transport auxiliary lipoprotein component" evidence="1">
    <location>
        <begin position="71"/>
        <end position="212"/>
    </location>
</feature>
<sequence length="227" mass="23310">MTPFVTSRRSHAGRMPSTLVRAAAAAALTIMLAACGSSPPTHFYTLSGAARTSPGPADGTTGVAGPVMPAAPYAVEVGPVAVPEQVDRPQFVTGHAPGQVNILEETRWAAPLKNELTSALSGALTQRLGAIDVWGLPRADALPVYRVSTSVQRFDSAPGEQAGLAAVWTVRRVPGDVLLTCRFTGAEAAPGGIDALVAAHRRLVDRLAAVVATAISTSAQGQTPRCG</sequence>
<dbReference type="OrthoDB" id="1494661at2"/>
<dbReference type="EMBL" id="CABPRZ010000035">
    <property type="protein sequence ID" value="VVE58114.1"/>
    <property type="molecule type" value="Genomic_DNA"/>
</dbReference>
<dbReference type="InterPro" id="IPR005586">
    <property type="entry name" value="ABC_trans_aux"/>
</dbReference>
<dbReference type="AlphaFoldDB" id="A0A5E4ZAL5"/>
<dbReference type="Gene3D" id="3.40.50.10610">
    <property type="entry name" value="ABC-type transport auxiliary lipoprotein component"/>
    <property type="match status" value="1"/>
</dbReference>
<name>A0A5E4ZAL5_9BURK</name>
<keyword evidence="3" id="KW-1185">Reference proteome</keyword>
<dbReference type="Proteomes" id="UP000414233">
    <property type="component" value="Unassembled WGS sequence"/>
</dbReference>
<evidence type="ECO:0000313" key="3">
    <source>
        <dbReference type="Proteomes" id="UP000414233"/>
    </source>
</evidence>
<proteinExistence type="predicted"/>
<dbReference type="SUPFAM" id="SSF159594">
    <property type="entry name" value="XCC0632-like"/>
    <property type="match status" value="1"/>
</dbReference>
<gene>
    <name evidence="2" type="ORF">PTE30175_05186</name>
</gene>